<evidence type="ECO:0000256" key="1">
    <source>
        <dbReference type="ARBA" id="ARBA00004418"/>
    </source>
</evidence>
<gene>
    <name evidence="6" type="primary">potF</name>
    <name evidence="6" type="ORF">KL86PLE_60265</name>
</gene>
<dbReference type="PRINTS" id="PR00909">
    <property type="entry name" value="SPERMDNBNDNG"/>
</dbReference>
<keyword evidence="4" id="KW-0574">Periplasm</keyword>
<dbReference type="EMBL" id="FMJD01000010">
    <property type="protein sequence ID" value="SCM77950.1"/>
    <property type="molecule type" value="Genomic_DNA"/>
</dbReference>
<reference evidence="6" key="1">
    <citation type="submission" date="2016-08" db="EMBL/GenBank/DDBJ databases">
        <authorList>
            <person name="Seilhamer J.J."/>
        </authorList>
    </citation>
    <scope>NUCLEOTIDE SEQUENCE</scope>
    <source>
        <strain evidence="6">86</strain>
    </source>
</reference>
<comment type="subcellular location">
    <subcellularLocation>
        <location evidence="1">Periplasm</location>
    </subcellularLocation>
</comment>
<dbReference type="AlphaFoldDB" id="A0A212LKB1"/>
<keyword evidence="2" id="KW-0813">Transport</keyword>
<dbReference type="Pfam" id="PF13416">
    <property type="entry name" value="SBP_bac_8"/>
    <property type="match status" value="1"/>
</dbReference>
<protein>
    <submittedName>
        <fullName evidence="6">ABC transporter substrate binding protein (Putrescine)</fullName>
    </submittedName>
</protein>
<organism evidence="6">
    <name type="scientific">uncultured Pleomorphomonas sp</name>
    <dbReference type="NCBI Taxonomy" id="442121"/>
    <lineage>
        <taxon>Bacteria</taxon>
        <taxon>Pseudomonadati</taxon>
        <taxon>Pseudomonadota</taxon>
        <taxon>Alphaproteobacteria</taxon>
        <taxon>Hyphomicrobiales</taxon>
        <taxon>Pleomorphomonadaceae</taxon>
        <taxon>Pleomorphomonas</taxon>
        <taxon>environmental samples</taxon>
    </lineage>
</organism>
<dbReference type="SUPFAM" id="SSF53850">
    <property type="entry name" value="Periplasmic binding protein-like II"/>
    <property type="match status" value="1"/>
</dbReference>
<dbReference type="PANTHER" id="PTHR30222">
    <property type="entry name" value="SPERMIDINE/PUTRESCINE-BINDING PERIPLASMIC PROTEIN"/>
    <property type="match status" value="1"/>
</dbReference>
<dbReference type="InterPro" id="IPR001188">
    <property type="entry name" value="Sperm_putr-bd"/>
</dbReference>
<dbReference type="GO" id="GO:0019808">
    <property type="term" value="F:polyamine binding"/>
    <property type="evidence" value="ECO:0007669"/>
    <property type="project" value="InterPro"/>
</dbReference>
<evidence type="ECO:0000256" key="4">
    <source>
        <dbReference type="ARBA" id="ARBA00022764"/>
    </source>
</evidence>
<dbReference type="PANTHER" id="PTHR30222:SF17">
    <property type="entry name" value="SPERMIDINE_PUTRESCINE-BINDING PERIPLASMIC PROTEIN"/>
    <property type="match status" value="1"/>
</dbReference>
<evidence type="ECO:0000313" key="6">
    <source>
        <dbReference type="EMBL" id="SCM77950.1"/>
    </source>
</evidence>
<dbReference type="InterPro" id="IPR006059">
    <property type="entry name" value="SBP"/>
</dbReference>
<dbReference type="RefSeq" id="WP_245427286.1">
    <property type="nucleotide sequence ID" value="NZ_LT608334.1"/>
</dbReference>
<evidence type="ECO:0000256" key="5">
    <source>
        <dbReference type="SAM" id="SignalP"/>
    </source>
</evidence>
<evidence type="ECO:0000256" key="2">
    <source>
        <dbReference type="ARBA" id="ARBA00022448"/>
    </source>
</evidence>
<dbReference type="GO" id="GO:0015846">
    <property type="term" value="P:polyamine transport"/>
    <property type="evidence" value="ECO:0007669"/>
    <property type="project" value="InterPro"/>
</dbReference>
<proteinExistence type="predicted"/>
<name>A0A212LKB1_9HYPH</name>
<dbReference type="GO" id="GO:0042597">
    <property type="term" value="C:periplasmic space"/>
    <property type="evidence" value="ECO:0007669"/>
    <property type="project" value="UniProtKB-SubCell"/>
</dbReference>
<keyword evidence="3 5" id="KW-0732">Signal</keyword>
<accession>A0A212LKB1</accession>
<dbReference type="Gene3D" id="3.40.190.10">
    <property type="entry name" value="Periplasmic binding protein-like II"/>
    <property type="match status" value="2"/>
</dbReference>
<evidence type="ECO:0000256" key="3">
    <source>
        <dbReference type="ARBA" id="ARBA00022729"/>
    </source>
</evidence>
<dbReference type="PROSITE" id="PS51318">
    <property type="entry name" value="TAT"/>
    <property type="match status" value="1"/>
</dbReference>
<dbReference type="InterPro" id="IPR006311">
    <property type="entry name" value="TAT_signal"/>
</dbReference>
<feature type="signal peptide" evidence="5">
    <location>
        <begin position="1"/>
        <end position="32"/>
    </location>
</feature>
<sequence>MQRFTLNRRQMLGGLAAGAGLSLLGPMGRASAAVSEIVWATWDSNGHPEYVAPFEKATGTKVKLSFLSSEDAQFAALKTGSASDWDIVNPSLNGAWRYIKAKVLKPLDLSKVPNLAHMYDVFKTTDKVKGEDGATYAIPYLWGLNPIVYRSDIHTEEPTYSTLFDPKFKGQLAMRDYALESIAVAALHLGIPRERAFLLTSDELAEVKKALIAQKPLLRTYWQTIGDLTNLFATGEVTAAFSWRVPYDALKDKMKVAMAKPKAGIMGWCDCFGIPANLPDEKMDIAYKFADYLLGADYASTIAEIGNYATTSSIIRDKLTPEKQEAIFVDDLSVMQNFMWPVAPENYSEWLKVWNEVKAA</sequence>
<feature type="chain" id="PRO_5012148852" evidence="5">
    <location>
        <begin position="33"/>
        <end position="360"/>
    </location>
</feature>